<dbReference type="EMBL" id="GBRH01266966">
    <property type="protein sequence ID" value="JAD30929.1"/>
    <property type="molecule type" value="Transcribed_RNA"/>
</dbReference>
<dbReference type="InterPro" id="IPR052070">
    <property type="entry name" value="ESCRT-I_UEV_domain"/>
</dbReference>
<sequence>MAMVAAAGAGTVELVDAALAPYEHPDLRWLVRRHVLAVLHDFPSLSPSVDTYTSDRGDSAVLLNARGLLFVSAAQPPLLLTLWLPREYPFRPPLVYAFPAAPPAALVDIFYADEAPQIHTNKEV</sequence>
<dbReference type="Gene3D" id="3.10.110.10">
    <property type="entry name" value="Ubiquitin Conjugating Enzyme"/>
    <property type="match status" value="1"/>
</dbReference>
<proteinExistence type="predicted"/>
<dbReference type="Pfam" id="PF05743">
    <property type="entry name" value="UEV"/>
    <property type="match status" value="1"/>
</dbReference>
<dbReference type="GO" id="GO:0000813">
    <property type="term" value="C:ESCRT I complex"/>
    <property type="evidence" value="ECO:0007669"/>
    <property type="project" value="TreeGrafter"/>
</dbReference>
<dbReference type="GO" id="GO:0015031">
    <property type="term" value="P:protein transport"/>
    <property type="evidence" value="ECO:0007669"/>
    <property type="project" value="InterPro"/>
</dbReference>
<name>A0A0A8YUW6_ARUDO</name>
<evidence type="ECO:0000313" key="2">
    <source>
        <dbReference type="EMBL" id="JAD30929.1"/>
    </source>
</evidence>
<dbReference type="PANTHER" id="PTHR23306:SF21">
    <property type="entry name" value="UBIQUITIN-CONJUGATING ENZYME_RWD-LIKE PROTEIN"/>
    <property type="match status" value="1"/>
</dbReference>
<reference evidence="2" key="2">
    <citation type="journal article" date="2015" name="Data Brief">
        <title>Shoot transcriptome of the giant reed, Arundo donax.</title>
        <authorList>
            <person name="Barrero R.A."/>
            <person name="Guerrero F.D."/>
            <person name="Moolhuijzen P."/>
            <person name="Goolsby J.A."/>
            <person name="Tidwell J."/>
            <person name="Bellgard S.E."/>
            <person name="Bellgard M.I."/>
        </authorList>
    </citation>
    <scope>NUCLEOTIDE SEQUENCE</scope>
    <source>
        <tissue evidence="2">Shoot tissue taken approximately 20 cm above the soil surface</tissue>
    </source>
</reference>
<protein>
    <recommendedName>
        <fullName evidence="1">UEV domain-containing protein</fullName>
    </recommendedName>
</protein>
<dbReference type="AlphaFoldDB" id="A0A0A8YUW6"/>
<feature type="domain" description="UEV" evidence="1">
    <location>
        <begin position="12"/>
        <end position="124"/>
    </location>
</feature>
<dbReference type="InterPro" id="IPR008883">
    <property type="entry name" value="UEV_N"/>
</dbReference>
<reference evidence="2" key="1">
    <citation type="submission" date="2014-09" db="EMBL/GenBank/DDBJ databases">
        <authorList>
            <person name="Magalhaes I.L.F."/>
            <person name="Oliveira U."/>
            <person name="Santos F.R."/>
            <person name="Vidigal T.H.D.A."/>
            <person name="Brescovit A.D."/>
            <person name="Santos A.J."/>
        </authorList>
    </citation>
    <scope>NUCLEOTIDE SEQUENCE</scope>
    <source>
        <tissue evidence="2">Shoot tissue taken approximately 20 cm above the soil surface</tissue>
    </source>
</reference>
<dbReference type="PANTHER" id="PTHR23306">
    <property type="entry name" value="TUMOR SUSCEPTIBILITY GENE 101 PROTEIN-RELATED"/>
    <property type="match status" value="1"/>
</dbReference>
<organism evidence="2">
    <name type="scientific">Arundo donax</name>
    <name type="common">Giant reed</name>
    <name type="synonym">Donax arundinaceus</name>
    <dbReference type="NCBI Taxonomy" id="35708"/>
    <lineage>
        <taxon>Eukaryota</taxon>
        <taxon>Viridiplantae</taxon>
        <taxon>Streptophyta</taxon>
        <taxon>Embryophyta</taxon>
        <taxon>Tracheophyta</taxon>
        <taxon>Spermatophyta</taxon>
        <taxon>Magnoliopsida</taxon>
        <taxon>Liliopsida</taxon>
        <taxon>Poales</taxon>
        <taxon>Poaceae</taxon>
        <taxon>PACMAD clade</taxon>
        <taxon>Arundinoideae</taxon>
        <taxon>Arundineae</taxon>
        <taxon>Arundo</taxon>
    </lineage>
</organism>
<evidence type="ECO:0000259" key="1">
    <source>
        <dbReference type="PROSITE" id="PS51322"/>
    </source>
</evidence>
<accession>A0A0A8YUW6</accession>
<dbReference type="SUPFAM" id="SSF54495">
    <property type="entry name" value="UBC-like"/>
    <property type="match status" value="1"/>
</dbReference>
<dbReference type="CDD" id="cd11685">
    <property type="entry name" value="UEV_TSG101-like"/>
    <property type="match status" value="1"/>
</dbReference>
<dbReference type="PROSITE" id="PS51322">
    <property type="entry name" value="UEV"/>
    <property type="match status" value="1"/>
</dbReference>
<dbReference type="GO" id="GO:0043130">
    <property type="term" value="F:ubiquitin binding"/>
    <property type="evidence" value="ECO:0007669"/>
    <property type="project" value="TreeGrafter"/>
</dbReference>
<dbReference type="InterPro" id="IPR016135">
    <property type="entry name" value="UBQ-conjugating_enzyme/RWD"/>
</dbReference>
<dbReference type="GO" id="GO:0008333">
    <property type="term" value="P:endosome to lysosome transport"/>
    <property type="evidence" value="ECO:0007669"/>
    <property type="project" value="TreeGrafter"/>
</dbReference>